<comment type="caution">
    <text evidence="1">The sequence shown here is derived from an EMBL/GenBank/DDBJ whole genome shotgun (WGS) entry which is preliminary data.</text>
</comment>
<gene>
    <name evidence="1" type="ORF">LJ739_03630</name>
</gene>
<evidence type="ECO:0000313" key="2">
    <source>
        <dbReference type="Proteomes" id="UP001520878"/>
    </source>
</evidence>
<dbReference type="RefSeq" id="WP_229157232.1">
    <property type="nucleotide sequence ID" value="NZ_JAJEWP010000001.1"/>
</dbReference>
<protein>
    <submittedName>
        <fullName evidence="1">DUF4826 family protein</fullName>
    </submittedName>
</protein>
<organism evidence="1 2">
    <name type="scientific">Fluctibacter halophilus</name>
    <dbReference type="NCBI Taxonomy" id="226011"/>
    <lineage>
        <taxon>Bacteria</taxon>
        <taxon>Pseudomonadati</taxon>
        <taxon>Pseudomonadota</taxon>
        <taxon>Gammaproteobacteria</taxon>
        <taxon>Alteromonadales</taxon>
        <taxon>Alteromonadaceae</taxon>
        <taxon>Fluctibacter</taxon>
    </lineage>
</organism>
<proteinExistence type="predicted"/>
<dbReference type="EMBL" id="JAJEWP010000001">
    <property type="protein sequence ID" value="MCC2615326.1"/>
    <property type="molecule type" value="Genomic_DNA"/>
</dbReference>
<dbReference type="Proteomes" id="UP001520878">
    <property type="component" value="Unassembled WGS sequence"/>
</dbReference>
<dbReference type="Pfam" id="PF16108">
    <property type="entry name" value="DUF4826"/>
    <property type="match status" value="1"/>
</dbReference>
<accession>A0ABS8G5C5</accession>
<evidence type="ECO:0000313" key="1">
    <source>
        <dbReference type="EMBL" id="MCC2615326.1"/>
    </source>
</evidence>
<dbReference type="InterPro" id="IPR032251">
    <property type="entry name" value="DUF4826"/>
</dbReference>
<keyword evidence="2" id="KW-1185">Reference proteome</keyword>
<name>A0ABS8G5C5_9ALTE</name>
<reference evidence="1 2" key="1">
    <citation type="submission" date="2021-10" db="EMBL/GenBank/DDBJ databases">
        <title>Draft genome of Aestuariibacter halophilus JC2043.</title>
        <authorList>
            <person name="Emsley S.A."/>
            <person name="Pfannmuller K.M."/>
            <person name="Ushijima B."/>
            <person name="Saw J.H."/>
            <person name="Videau P."/>
        </authorList>
    </citation>
    <scope>NUCLEOTIDE SEQUENCE [LARGE SCALE GENOMIC DNA]</scope>
    <source>
        <strain evidence="1 2">JC2043</strain>
    </source>
</reference>
<sequence length="142" mass="16336">MSSDQQNPQMDQQQLQEWVRAQFQKANKFLAENGVLFDAVITEDSRYLAPYLALWKIKAQDKSMYWVMAGDLPTDFMAYGNASTARDALRHFSMSWQVKAENIRRTAADDKTQLAFAQLLEARAENLYTMSQQDSLWENNAG</sequence>